<gene>
    <name evidence="3" type="ORF">X805_24540</name>
</gene>
<dbReference type="PROSITE" id="PS51318">
    <property type="entry name" value="TAT"/>
    <property type="match status" value="1"/>
</dbReference>
<dbReference type="PANTHER" id="PTHR42928:SF5">
    <property type="entry name" value="BLR1237 PROTEIN"/>
    <property type="match status" value="1"/>
</dbReference>
<dbReference type="Gene3D" id="3.40.190.10">
    <property type="entry name" value="Periplasmic binding protein-like II"/>
    <property type="match status" value="1"/>
</dbReference>
<dbReference type="Gene3D" id="3.40.190.150">
    <property type="entry name" value="Bordetella uptake gene, domain 1"/>
    <property type="match status" value="1"/>
</dbReference>
<dbReference type="InterPro" id="IPR005064">
    <property type="entry name" value="BUG"/>
</dbReference>
<comment type="caution">
    <text evidence="3">The sequence shown here is derived from an EMBL/GenBank/DDBJ whole genome shotgun (WGS) entry which is preliminary data.</text>
</comment>
<dbReference type="Pfam" id="PF03401">
    <property type="entry name" value="TctC"/>
    <property type="match status" value="1"/>
</dbReference>
<organism evidence="3 4">
    <name type="scientific">Sphaerotilus natans subsp. natans DSM 6575</name>
    <dbReference type="NCBI Taxonomy" id="1286631"/>
    <lineage>
        <taxon>Bacteria</taxon>
        <taxon>Pseudomonadati</taxon>
        <taxon>Pseudomonadota</taxon>
        <taxon>Betaproteobacteria</taxon>
        <taxon>Burkholderiales</taxon>
        <taxon>Sphaerotilaceae</taxon>
        <taxon>Sphaerotilus</taxon>
    </lineage>
</organism>
<evidence type="ECO:0000256" key="2">
    <source>
        <dbReference type="SAM" id="SignalP"/>
    </source>
</evidence>
<feature type="chain" id="PRO_5001579603" description="Tripartite tricarboxylate transporter substrate binding protein" evidence="2">
    <location>
        <begin position="32"/>
        <end position="329"/>
    </location>
</feature>
<keyword evidence="4" id="KW-1185">Reference proteome</keyword>
<evidence type="ECO:0000313" key="3">
    <source>
        <dbReference type="EMBL" id="KDB51976.1"/>
    </source>
</evidence>
<dbReference type="CDD" id="cd13578">
    <property type="entry name" value="PBP2_Bug27"/>
    <property type="match status" value="1"/>
</dbReference>
<dbReference type="RefSeq" id="WP_139330790.1">
    <property type="nucleotide sequence ID" value="NZ_AZRA01000062.1"/>
</dbReference>
<dbReference type="PIRSF" id="PIRSF017082">
    <property type="entry name" value="YflP"/>
    <property type="match status" value="1"/>
</dbReference>
<dbReference type="EMBL" id="AZRA01000062">
    <property type="protein sequence ID" value="KDB51976.1"/>
    <property type="molecule type" value="Genomic_DNA"/>
</dbReference>
<dbReference type="PATRIC" id="fig|1286631.3.peg.2401"/>
<dbReference type="PANTHER" id="PTHR42928">
    <property type="entry name" value="TRICARBOXYLATE-BINDING PROTEIN"/>
    <property type="match status" value="1"/>
</dbReference>
<dbReference type="InterPro" id="IPR006311">
    <property type="entry name" value="TAT_signal"/>
</dbReference>
<keyword evidence="2" id="KW-0732">Signal</keyword>
<protein>
    <recommendedName>
        <fullName evidence="5">Tripartite tricarboxylate transporter substrate binding protein</fullName>
    </recommendedName>
</protein>
<dbReference type="AlphaFoldDB" id="A0A059KKJ9"/>
<dbReference type="Proteomes" id="UP000026714">
    <property type="component" value="Unassembled WGS sequence"/>
</dbReference>
<proteinExistence type="inferred from homology"/>
<accession>A0A059KKJ9</accession>
<dbReference type="SUPFAM" id="SSF53850">
    <property type="entry name" value="Periplasmic binding protein-like II"/>
    <property type="match status" value="1"/>
</dbReference>
<dbReference type="InterPro" id="IPR042100">
    <property type="entry name" value="Bug_dom1"/>
</dbReference>
<evidence type="ECO:0000313" key="4">
    <source>
        <dbReference type="Proteomes" id="UP000026714"/>
    </source>
</evidence>
<evidence type="ECO:0008006" key="5">
    <source>
        <dbReference type="Google" id="ProtNLM"/>
    </source>
</evidence>
<dbReference type="eggNOG" id="COG3181">
    <property type="taxonomic scope" value="Bacteria"/>
</dbReference>
<evidence type="ECO:0000256" key="1">
    <source>
        <dbReference type="ARBA" id="ARBA00006987"/>
    </source>
</evidence>
<comment type="similarity">
    <text evidence="1">Belongs to the UPF0065 (bug) family.</text>
</comment>
<name>A0A059KKJ9_9BURK</name>
<reference evidence="3 4" key="1">
    <citation type="journal article" date="2014" name="FEMS Microbiol. Ecol.">
        <title>Sphaerotilus natans encrusted with nanoball-shaped Fe(III) oxide minerals formed by nitrate-reducing mixotrophic Fe(II) oxidation.</title>
        <authorList>
            <person name="Park S."/>
            <person name="Kim D.H."/>
            <person name="Lee J.H."/>
            <person name="Hur H.G."/>
        </authorList>
    </citation>
    <scope>NUCLEOTIDE SEQUENCE [LARGE SCALE GENOMIC DNA]</scope>
    <source>
        <strain evidence="3 4">DSM 6575</strain>
    </source>
</reference>
<sequence>MKIDLIRRTLLSSALTVASLGAALLPAAAQAQDSKPLEWVVGYAAGGGSDAVARTVAEAMGKTLGRSIVVSNKPGAATNIAADYVAKSKDFGHIMLTADFATLAANPSLFAKLPYDAERDFVPVGLLARFPMILVVNPALPVRSYKDFLAWARANPEALNYASAGPGSPHHLAGELLRERTGLKMQHVPYRGAAPAVQDLIGGRVPFALMDSASVQPHLLSGKLRGIGVASPARLKTMADIPTLAEQGLGGFEAYAWQGLVVPSGTPPETVAQLHRALQQALDSTMVKARFQTLALEALPGTPKQMADYARVERERWGRLIAANNIRLD</sequence>
<dbReference type="STRING" id="34103.SAMN05421778_10666"/>
<feature type="signal peptide" evidence="2">
    <location>
        <begin position="1"/>
        <end position="31"/>
    </location>
</feature>